<keyword evidence="4" id="KW-0963">Cytoplasm</keyword>
<dbReference type="InterPro" id="IPR002303">
    <property type="entry name" value="Valyl-tRNA_ligase"/>
</dbReference>
<feature type="compositionally biased region" description="Basic residues" evidence="13">
    <location>
        <begin position="1236"/>
        <end position="1247"/>
    </location>
</feature>
<keyword evidence="7" id="KW-0067">ATP-binding</keyword>
<dbReference type="InterPro" id="IPR001412">
    <property type="entry name" value="aa-tRNA-synth_I_CS"/>
</dbReference>
<feature type="compositionally biased region" description="Basic residues" evidence="13">
    <location>
        <begin position="1101"/>
        <end position="1123"/>
    </location>
</feature>
<evidence type="ECO:0000256" key="4">
    <source>
        <dbReference type="ARBA" id="ARBA00022490"/>
    </source>
</evidence>
<dbReference type="SUPFAM" id="SSF47323">
    <property type="entry name" value="Anticodon-binding domain of a subclass of class I aminoacyl-tRNA synthetases"/>
    <property type="match status" value="1"/>
</dbReference>
<dbReference type="SUPFAM" id="SSF52374">
    <property type="entry name" value="Nucleotidylyl transferase"/>
    <property type="match status" value="1"/>
</dbReference>
<feature type="compositionally biased region" description="Basic residues" evidence="13">
    <location>
        <begin position="1484"/>
        <end position="1495"/>
    </location>
</feature>
<sequence length="2600" mass="282723">MALGQVGRVGGNLVRDDAVLDVVLVWQAQVLLGRDVAQHGRAVPADLRRADARRDVVVSGRDVGGERPQRVKRRFVALLQLQVHVLLDQLHGHVAGAFDHHLHVVLPGDLRQFPQGFQFTQLGLVVGVVDRAGPQAVAQRERHVVRFHDLADFVEVRVQERFLVVRQAPLGHDRAAARDDAGEPFRGQRHVAQQHAGVDGEVVDALLRLLDQRVAVNFPGQVFGLAIDLFQRLVNRHRADRHRAVTDDPLARFVDVLAGGQVHHVVAAPADGPRHFFHLLADRGRHGRVADIGVDLDQEVAADDHGLHFRMVDVGGDDGAPARDFVAHELGRDLGRDAGAERLARMLAPHQVGQALAQRAGILQFGQVFAAAQVFADGNEFHLGRDDALPGVVHLRDVAPRLRAARQPVQIETQLGERRIGKPCLAVLGRGTGKLLGIVPLEDPRQARRGGQPGTDVDHGVGIGIRARRVVHVHGRIGLETERRGRVGLDDAAHRHAQVGAAALDIHFMGIGQRLDGRFVHRGGGGHEFRVGVHLAPWLATGASKGGRTAPPAVTMSRGGVILSFPSLALSRSGSEGISHPRTKLQRCAGPLACAARGSAARHARGKNHTIRSDPLRYSGIHAMQQFPPSASGPDANCSRHGGAGLAVLPVHAGGPGGRRRPLERTDPHRLQAPQPSRHQQRPVLRPGSPGFFVDRHPVRAGALGRQPPRQVRGQRHPRRRPARQLHPEPAHRPPRPAVGGHEFRRPGARPRPYRRPRRRHAAGPHRRCGPAGGRHRRPAARPQRRAVGGNAPGLVPHGQRSAGAAGGAGRCARRRRQCAGPGFHRPHLDRHPHQRRLCDGSRRRRRCRCGAGKRPGAHPAERARDGHRRGGARRNLARHRRLRRRDCGGRYGARRHAPHPPPVRNTGQPGREQCAGAVSRTQRHRVRSHHGGREPARPAAARGHHDPSPGTAPDGRPQRAHDAGGPRRPAVAGADQRRRRHHRPAPGPGAPAGARRRPAPGPGAGHRGRSRRRDLRGYPERFVPGRRRWRPHAPGTPGQTRRQRGSMGAGRGGSHAVGGRTRRPAHVRPAGSGRRPAAAPAAARGNQPRRSARDRAAAPGRRRLGGHPHRPGARACRWRGNHPGRAGGAGPPAARLCVVAAAGRPGPAVAVHVRHRRGGAGTHRCRWPAPLPASRHGAGAARQRRQHAAARRPGHGVGQHRHRPGAHRPALAGDPHAGPGGRRAHRHVLDQFRRRDPRRRTRVRRSERRDRGAPAGIDRVALRGAGGGHAHPAERQGNADRSVQPGRRHPRRTDYRHARRQGTRLRAGIRRARLLGARAQPLRLPPERLRSGLGGHGSVGTPRQLQQLAARRLRAAAARLQPQRRLVDAAGSAGADAARVAPAAAGAAGAGRAGPGHGCRPDAYAHGLPAAAPARAGSDRAGAHGRTARHPGATGNAGLQRPADGAGQPPPVHRRAAPPGGAGRARRAGLYLAADRPRPLQAHQRHLWPRRGRRPAGGGRRPPARGRAGGGPAVPPGRRRICRSAEPDHGARDHGTGLHAHPRQPGPAVTTGATAGRRRDRHQRQRGRGGPPARRQPRTAVQAGRPGAVPRQGCGTQRLAPGHAAQRPAGRRLARSCHPGASAAIASAAIDCALSQLPRSPLPLYYAAGARSSIMAVFANLLCPIMELAKSFEPADIEQFWRTEWESRGYYTATLDAGKPSFSIQLPPPNVTGTLHMGHAFNQTIMDGLTRYHRMLGHNTAWIPGTDHAGIATQIVVERQLDAQKISRHDLGREEFIKKVWEWKEKSGSTITGQMRRLGASPDWQREYFTMDEPRSKVVTDVFVRLHEQGLIYRGKRLVNWDPVLGTAVSDLEVVSTEEKGSMWYIKYPLADGSGHLTVATTRPETMLGDVAVAVDPTDERYQALVGKMLTLPLVGREIPIIADEYVDKAFGTGCVKITPAHDFNDYAVGQRHNLALLSILTLDAKITDDAPAAYRGLDRFAARKQIVADLEAQGLLEQVKPHDLMVPRGDRTGVVIEPMLTDQWFVAMSKPAPEGTFFPGKSIAETALEKVASGDIKFVPENWSNTYNQWLNNIQDWCISRQLWWGHQIPAWYDDAGNIYVAKTEAQAIAQAAAKGVTTPLRRDADVLDTWFSSALVPFSTLGWPEETPDLKAFLPSSVLVTGFDIIFFWVARMVMFTLHFTGKVPFETVYVHGLVRDSTGQKMSKSKGNTLDPIDLIDGIGIEELVTKRTTGLMNPKDAAKIEKATRKEFPEGIAAYGTDAVRFTMASYASLGRNINFDLGRAEGYRNFCNKLWNATRFVLMNTEDKDCSASDADLSNADKWIISLLQKAELDVAKGFEDYRFDNIASTIYKFVWDEYCDWYLEVAKVQVQHGTEGQQRATRHTLLRVLEVVLRLAHPVIPFVTEALWQAVAPLAGKTGAAGAQSIMMQPYPIANTNDIDEAAEGWMGQLKALIDATRNLRGEMQLAPSLRVPLIVEPANAADKASLALCAPYIQALGKLADVQIVDALPDSPAAVAIVGTTKLMLKVEIDVKAERERLSKEITRVEGEINKANGKLSNESFVARAPAEVVAQEKERVANFSATLAKMREQLAKLPA</sequence>
<dbReference type="Gene3D" id="1.10.730.10">
    <property type="entry name" value="Isoleucyl-tRNA Synthetase, Domain 1"/>
    <property type="match status" value="1"/>
</dbReference>
<evidence type="ECO:0000256" key="3">
    <source>
        <dbReference type="ARBA" id="ARBA00013169"/>
    </source>
</evidence>
<dbReference type="InterPro" id="IPR009080">
    <property type="entry name" value="tRNAsynth_Ia_anticodon-bd"/>
</dbReference>
<protein>
    <recommendedName>
        <fullName evidence="3">valine--tRNA ligase</fullName>
        <ecNumber evidence="3">6.1.1.9</ecNumber>
    </recommendedName>
    <alternativeName>
        <fullName evidence="10">Valyl-tRNA synthetase</fullName>
    </alternativeName>
</protein>
<comment type="catalytic activity">
    <reaction evidence="11">
        <text>tRNA(Val) + L-valine + ATP = L-valyl-tRNA(Val) + AMP + diphosphate</text>
        <dbReference type="Rhea" id="RHEA:10704"/>
        <dbReference type="Rhea" id="RHEA-COMP:9672"/>
        <dbReference type="Rhea" id="RHEA-COMP:9708"/>
        <dbReference type="ChEBI" id="CHEBI:30616"/>
        <dbReference type="ChEBI" id="CHEBI:33019"/>
        <dbReference type="ChEBI" id="CHEBI:57762"/>
        <dbReference type="ChEBI" id="CHEBI:78442"/>
        <dbReference type="ChEBI" id="CHEBI:78537"/>
        <dbReference type="ChEBI" id="CHEBI:456215"/>
        <dbReference type="EC" id="6.1.1.9"/>
    </reaction>
</comment>
<feature type="compositionally biased region" description="Basic residues" evidence="13">
    <location>
        <begin position="825"/>
        <end position="836"/>
    </location>
</feature>
<feature type="compositionally biased region" description="Basic residues" evidence="13">
    <location>
        <begin position="1183"/>
        <end position="1207"/>
    </location>
</feature>
<evidence type="ECO:0000259" key="14">
    <source>
        <dbReference type="Pfam" id="PF00133"/>
    </source>
</evidence>
<dbReference type="PRINTS" id="PR00986">
    <property type="entry name" value="TRNASYNTHVAL"/>
</dbReference>
<dbReference type="EC" id="6.1.1.9" evidence="3"/>
<keyword evidence="5 17" id="KW-0436">Ligase</keyword>
<dbReference type="InterPro" id="IPR033705">
    <property type="entry name" value="Anticodon_Ia_Val"/>
</dbReference>
<dbReference type="InterPro" id="IPR019499">
    <property type="entry name" value="Val-tRNA_synth_tRNA-bd"/>
</dbReference>
<dbReference type="InterPro" id="IPR010978">
    <property type="entry name" value="tRNA-bd_arm"/>
</dbReference>
<dbReference type="HAMAP" id="MF_02004">
    <property type="entry name" value="Val_tRNA_synth_type1"/>
    <property type="match status" value="1"/>
</dbReference>
<feature type="compositionally biased region" description="Basic residues" evidence="13">
    <location>
        <begin position="866"/>
        <end position="885"/>
    </location>
</feature>
<dbReference type="PANTHER" id="PTHR11946">
    <property type="entry name" value="VALYL-TRNA SYNTHETASES"/>
    <property type="match status" value="1"/>
</dbReference>
<evidence type="ECO:0000256" key="8">
    <source>
        <dbReference type="ARBA" id="ARBA00022917"/>
    </source>
</evidence>
<dbReference type="GO" id="GO:0004832">
    <property type="term" value="F:valine-tRNA ligase activity"/>
    <property type="evidence" value="ECO:0007669"/>
    <property type="project" value="UniProtKB-EC"/>
</dbReference>
<feature type="compositionally biased region" description="Low complexity" evidence="13">
    <location>
        <begin position="1547"/>
        <end position="1556"/>
    </location>
</feature>
<feature type="compositionally biased region" description="Basic and acidic residues" evidence="13">
    <location>
        <begin position="661"/>
        <end position="670"/>
    </location>
</feature>
<evidence type="ECO:0000259" key="15">
    <source>
        <dbReference type="Pfam" id="PF08264"/>
    </source>
</evidence>
<feature type="domain" description="Valyl-tRNA synthetase tRNA-binding arm" evidence="16">
    <location>
        <begin position="2534"/>
        <end position="2598"/>
    </location>
</feature>
<proteinExistence type="inferred from homology"/>
<dbReference type="InterPro" id="IPR037118">
    <property type="entry name" value="Val-tRNA_synth_C_sf"/>
</dbReference>
<keyword evidence="9" id="KW-0030">Aminoacyl-tRNA synthetase</keyword>
<feature type="compositionally biased region" description="Basic residues" evidence="13">
    <location>
        <begin position="922"/>
        <end position="931"/>
    </location>
</feature>
<dbReference type="NCBIfam" id="NF004349">
    <property type="entry name" value="PRK05729.1"/>
    <property type="match status" value="1"/>
</dbReference>
<dbReference type="FunFam" id="1.10.730.10:FF:000009">
    <property type="entry name" value="Valine--tRNA ligase, mitochondrial"/>
    <property type="match status" value="1"/>
</dbReference>
<dbReference type="SUPFAM" id="SSF50677">
    <property type="entry name" value="ValRS/IleRS/LeuRS editing domain"/>
    <property type="match status" value="1"/>
</dbReference>
<feature type="domain" description="Methionyl/Valyl/Leucyl/Isoleucyl-tRNA synthetase anticodon-binding" evidence="15">
    <location>
        <begin position="2323"/>
        <end position="2476"/>
    </location>
</feature>
<feature type="compositionally biased region" description="Basic residues" evidence="13">
    <location>
        <begin position="747"/>
        <end position="785"/>
    </location>
</feature>
<dbReference type="Gene3D" id="3.90.740.10">
    <property type="entry name" value="Valyl/Leucyl/Isoleucyl-tRNA synthetase, editing domain"/>
    <property type="match status" value="1"/>
</dbReference>
<dbReference type="Gene3D" id="1.10.287.380">
    <property type="entry name" value="Valyl-tRNA synthetase, C-terminal domain"/>
    <property type="match status" value="1"/>
</dbReference>
<dbReference type="GO" id="GO:0009791">
    <property type="term" value="P:post-embryonic development"/>
    <property type="evidence" value="ECO:0007669"/>
    <property type="project" value="UniProtKB-ARBA"/>
</dbReference>
<reference evidence="17" key="1">
    <citation type="journal article" date="2019" name="Sci. Rep.">
        <title>Draft genome of Tanacetum cinerariifolium, the natural source of mosquito coil.</title>
        <authorList>
            <person name="Yamashiro T."/>
            <person name="Shiraishi A."/>
            <person name="Satake H."/>
            <person name="Nakayama K."/>
        </authorList>
    </citation>
    <scope>NUCLEOTIDE SEQUENCE</scope>
</reference>
<evidence type="ECO:0000256" key="12">
    <source>
        <dbReference type="SAM" id="Coils"/>
    </source>
</evidence>
<dbReference type="GO" id="GO:0002161">
    <property type="term" value="F:aminoacyl-tRNA deacylase activity"/>
    <property type="evidence" value="ECO:0007669"/>
    <property type="project" value="InterPro"/>
</dbReference>
<accession>A0A699GFP1</accession>
<feature type="domain" description="Aminoacyl-tRNA synthetase class Ia" evidence="14">
    <location>
        <begin position="1684"/>
        <end position="2282"/>
    </location>
</feature>
<dbReference type="Gene3D" id="3.40.50.620">
    <property type="entry name" value="HUPs"/>
    <property type="match status" value="2"/>
</dbReference>
<evidence type="ECO:0000256" key="1">
    <source>
        <dbReference type="ARBA" id="ARBA00004496"/>
    </source>
</evidence>
<comment type="caution">
    <text evidence="17">The sequence shown here is derived from an EMBL/GenBank/DDBJ whole genome shotgun (WGS) entry which is preliminary data.</text>
</comment>
<dbReference type="FunFam" id="1.10.287.380:FF:000001">
    <property type="entry name" value="Valine--tRNA ligase"/>
    <property type="match status" value="1"/>
</dbReference>
<organism evidence="17">
    <name type="scientific">Tanacetum cinerariifolium</name>
    <name type="common">Dalmatian daisy</name>
    <name type="synonym">Chrysanthemum cinerariifolium</name>
    <dbReference type="NCBI Taxonomy" id="118510"/>
    <lineage>
        <taxon>Eukaryota</taxon>
        <taxon>Viridiplantae</taxon>
        <taxon>Streptophyta</taxon>
        <taxon>Embryophyta</taxon>
        <taxon>Tracheophyta</taxon>
        <taxon>Spermatophyta</taxon>
        <taxon>Magnoliopsida</taxon>
        <taxon>eudicotyledons</taxon>
        <taxon>Gunneridae</taxon>
        <taxon>Pentapetalae</taxon>
        <taxon>asterids</taxon>
        <taxon>campanulids</taxon>
        <taxon>Asterales</taxon>
        <taxon>Asteraceae</taxon>
        <taxon>Asteroideae</taxon>
        <taxon>Anthemideae</taxon>
        <taxon>Anthemidinae</taxon>
        <taxon>Tanacetum</taxon>
    </lineage>
</organism>
<evidence type="ECO:0000256" key="6">
    <source>
        <dbReference type="ARBA" id="ARBA00022741"/>
    </source>
</evidence>
<name>A0A699GFP1_TANCI</name>
<evidence type="ECO:0000256" key="13">
    <source>
        <dbReference type="SAM" id="MobiDB-lite"/>
    </source>
</evidence>
<dbReference type="SUPFAM" id="SSF46589">
    <property type="entry name" value="tRNA-binding arm"/>
    <property type="match status" value="1"/>
</dbReference>
<evidence type="ECO:0000256" key="11">
    <source>
        <dbReference type="ARBA" id="ARBA00047552"/>
    </source>
</evidence>
<keyword evidence="12" id="KW-0175">Coiled coil</keyword>
<feature type="compositionally biased region" description="Basic residues" evidence="13">
    <location>
        <begin position="713"/>
        <end position="724"/>
    </location>
</feature>
<evidence type="ECO:0000256" key="10">
    <source>
        <dbReference type="ARBA" id="ARBA00029936"/>
    </source>
</evidence>
<keyword evidence="8" id="KW-0648">Protein biosynthesis</keyword>
<feature type="compositionally biased region" description="Basic residues" evidence="13">
    <location>
        <begin position="1557"/>
        <end position="1568"/>
    </location>
</feature>
<feature type="coiled-coil region" evidence="12">
    <location>
        <begin position="2539"/>
        <end position="2594"/>
    </location>
</feature>
<feature type="compositionally biased region" description="Basic and acidic residues" evidence="13">
    <location>
        <begin position="1524"/>
        <end position="1537"/>
    </location>
</feature>
<evidence type="ECO:0000256" key="5">
    <source>
        <dbReference type="ARBA" id="ARBA00022598"/>
    </source>
</evidence>
<feature type="compositionally biased region" description="Low complexity" evidence="13">
    <location>
        <begin position="1069"/>
        <end position="1090"/>
    </location>
</feature>
<feature type="compositionally biased region" description="Basic residues" evidence="13">
    <location>
        <begin position="1298"/>
        <end position="1307"/>
    </location>
</feature>
<dbReference type="InterPro" id="IPR013155">
    <property type="entry name" value="M/V/L/I-tRNA-synth_anticd-bd"/>
</dbReference>
<comment type="subcellular location">
    <subcellularLocation>
        <location evidence="1">Cytoplasm</location>
    </subcellularLocation>
</comment>
<dbReference type="GO" id="GO:0005524">
    <property type="term" value="F:ATP binding"/>
    <property type="evidence" value="ECO:0007669"/>
    <property type="project" value="UniProtKB-KW"/>
</dbReference>
<dbReference type="GO" id="GO:0048608">
    <property type="term" value="P:reproductive structure development"/>
    <property type="evidence" value="ECO:0007669"/>
    <property type="project" value="UniProtKB-ARBA"/>
</dbReference>
<comment type="similarity">
    <text evidence="2">Belongs to the class-I aminoacyl-tRNA synthetase family.</text>
</comment>
<dbReference type="EMBL" id="BKCJ010000012">
    <property type="protein sequence ID" value="GEU28644.1"/>
    <property type="molecule type" value="Genomic_DNA"/>
</dbReference>
<feature type="region of interest" description="Disordered" evidence="13">
    <location>
        <begin position="1161"/>
        <end position="1307"/>
    </location>
</feature>
<dbReference type="NCBIfam" id="TIGR00422">
    <property type="entry name" value="valS"/>
    <property type="match status" value="1"/>
</dbReference>
<feature type="region of interest" description="Disordered" evidence="13">
    <location>
        <begin position="1412"/>
        <end position="1613"/>
    </location>
</feature>
<dbReference type="InterPro" id="IPR014729">
    <property type="entry name" value="Rossmann-like_a/b/a_fold"/>
</dbReference>
<dbReference type="Pfam" id="PF00133">
    <property type="entry name" value="tRNA-synt_1"/>
    <property type="match status" value="1"/>
</dbReference>
<evidence type="ECO:0000256" key="9">
    <source>
        <dbReference type="ARBA" id="ARBA00023146"/>
    </source>
</evidence>
<dbReference type="Pfam" id="PF10458">
    <property type="entry name" value="Val_tRNA-synt_C"/>
    <property type="match status" value="1"/>
</dbReference>
<dbReference type="CDD" id="cd07962">
    <property type="entry name" value="Anticodon_Ia_Val"/>
    <property type="match status" value="1"/>
</dbReference>
<dbReference type="FunFam" id="3.40.50.620:FF:000020">
    <property type="entry name" value="Valine--tRNA ligase, mitochondrial"/>
    <property type="match status" value="1"/>
</dbReference>
<evidence type="ECO:0000313" key="17">
    <source>
        <dbReference type="EMBL" id="GEU28644.1"/>
    </source>
</evidence>
<gene>
    <name evidence="17" type="ORF">Tci_000622</name>
</gene>
<dbReference type="FunFam" id="3.40.50.620:FF:000078">
    <property type="entry name" value="Valine--tRNA ligase, mitochondrial"/>
    <property type="match status" value="1"/>
</dbReference>
<dbReference type="InterPro" id="IPR002300">
    <property type="entry name" value="aa-tRNA-synth_Ia"/>
</dbReference>
<feature type="compositionally biased region" description="Basic and acidic residues" evidence="13">
    <location>
        <begin position="957"/>
        <end position="966"/>
    </location>
</feature>
<dbReference type="Pfam" id="PF08264">
    <property type="entry name" value="Anticodon_1"/>
    <property type="match status" value="1"/>
</dbReference>
<dbReference type="InterPro" id="IPR009008">
    <property type="entry name" value="Val/Leu/Ile-tRNA-synth_edit"/>
</dbReference>
<evidence type="ECO:0000256" key="2">
    <source>
        <dbReference type="ARBA" id="ARBA00005594"/>
    </source>
</evidence>
<feature type="region of interest" description="Disordered" evidence="13">
    <location>
        <begin position="625"/>
        <end position="810"/>
    </location>
</feature>
<dbReference type="GO" id="GO:0006438">
    <property type="term" value="P:valyl-tRNA aminoacylation"/>
    <property type="evidence" value="ECO:0007669"/>
    <property type="project" value="InterPro"/>
</dbReference>
<feature type="region of interest" description="Disordered" evidence="13">
    <location>
        <begin position="822"/>
        <end position="1132"/>
    </location>
</feature>
<dbReference type="PANTHER" id="PTHR11946:SF93">
    <property type="entry name" value="VALINE--TRNA LIGASE, CHLOROPLASTIC_MITOCHONDRIAL 2"/>
    <property type="match status" value="1"/>
</dbReference>
<dbReference type="CDD" id="cd00817">
    <property type="entry name" value="ValRS_core"/>
    <property type="match status" value="1"/>
</dbReference>
<dbReference type="PROSITE" id="PS00178">
    <property type="entry name" value="AA_TRNA_LIGASE_I"/>
    <property type="match status" value="1"/>
</dbReference>
<evidence type="ECO:0000259" key="16">
    <source>
        <dbReference type="Pfam" id="PF10458"/>
    </source>
</evidence>
<dbReference type="GO" id="GO:0005829">
    <property type="term" value="C:cytosol"/>
    <property type="evidence" value="ECO:0007669"/>
    <property type="project" value="TreeGrafter"/>
</dbReference>
<feature type="compositionally biased region" description="Gly residues" evidence="13">
    <location>
        <begin position="1048"/>
        <end position="1057"/>
    </location>
</feature>
<keyword evidence="6" id="KW-0547">Nucleotide-binding</keyword>
<evidence type="ECO:0000256" key="7">
    <source>
        <dbReference type="ARBA" id="ARBA00022840"/>
    </source>
</evidence>